<protein>
    <submittedName>
        <fullName evidence="1">Three-Cys-motif partner protein TcmP</fullName>
    </submittedName>
</protein>
<dbReference type="Proteomes" id="UP001596203">
    <property type="component" value="Unassembled WGS sequence"/>
</dbReference>
<dbReference type="EMBL" id="JBHSPR010000020">
    <property type="protein sequence ID" value="MFC6019348.1"/>
    <property type="molecule type" value="Genomic_DNA"/>
</dbReference>
<name>A0ABW1KEB7_9ACTN</name>
<evidence type="ECO:0000313" key="2">
    <source>
        <dbReference type="Proteomes" id="UP001596203"/>
    </source>
</evidence>
<evidence type="ECO:0000313" key="1">
    <source>
        <dbReference type="EMBL" id="MFC6019348.1"/>
    </source>
</evidence>
<keyword evidence="2" id="KW-1185">Reference proteome</keyword>
<reference evidence="2" key="1">
    <citation type="journal article" date="2019" name="Int. J. Syst. Evol. Microbiol.">
        <title>The Global Catalogue of Microorganisms (GCM) 10K type strain sequencing project: providing services to taxonomists for standard genome sequencing and annotation.</title>
        <authorList>
            <consortium name="The Broad Institute Genomics Platform"/>
            <consortium name="The Broad Institute Genome Sequencing Center for Infectious Disease"/>
            <person name="Wu L."/>
            <person name="Ma J."/>
        </authorList>
    </citation>
    <scope>NUCLEOTIDE SEQUENCE [LARGE SCALE GENOMIC DNA]</scope>
    <source>
        <strain evidence="2">ZS-35-S2</strain>
    </source>
</reference>
<accession>A0ABW1KEB7</accession>
<organism evidence="1 2">
    <name type="scientific">Plantactinospora solaniradicis</name>
    <dbReference type="NCBI Taxonomy" id="1723736"/>
    <lineage>
        <taxon>Bacteria</taxon>
        <taxon>Bacillati</taxon>
        <taxon>Actinomycetota</taxon>
        <taxon>Actinomycetes</taxon>
        <taxon>Micromonosporales</taxon>
        <taxon>Micromonosporaceae</taxon>
        <taxon>Plantactinospora</taxon>
    </lineage>
</organism>
<dbReference type="InterPro" id="IPR031009">
    <property type="entry name" value="Tcm_partner"/>
</dbReference>
<dbReference type="NCBIfam" id="TIGR04474">
    <property type="entry name" value="tcm_partner"/>
    <property type="match status" value="1"/>
</dbReference>
<gene>
    <name evidence="1" type="primary">tcmP</name>
    <name evidence="1" type="ORF">ACFP2T_24470</name>
</gene>
<dbReference type="RefSeq" id="WP_377425268.1">
    <property type="nucleotide sequence ID" value="NZ_JBHSPR010000020.1"/>
</dbReference>
<comment type="caution">
    <text evidence="1">The sequence shown here is derived from an EMBL/GenBank/DDBJ whole genome shotgun (WGS) entry which is preliminary data.</text>
</comment>
<sequence>MSSNDDFFATKKAAAVFKHGILSRYPVVFAAKAGMNVQHHRVTFLDGYAGRGRYDDGQPGSPLLLVQSAEQVEKFRSVRAIFVERDDDNFKNLSRVLSERGGARKPVLYHKSLDECLPEILSMVKSDALFAFLDPFGPALDYNLLRSGLLGRPSRPPTEVLLHFSVLSVARMGGALRKVRTGGAALTGPDLKSAQHLNRFLGGEWWQQHFATVSDARDEQRATLAAMAVADQYRRMIADGTGFMSMSMPVRPRHDLLPKYVLVLFTRHVEGVWQFADALGKAGAEWRKACMSEAWNRGQISTQPTLFGLDTVVPDFDASEQASRQEWVRTIAANILRLATSSGPFRIADRVTDVYGTTLGSAWIPHVRSAVRDLYRQGLIVNDGKGDRFHYTLIRRS</sequence>
<proteinExistence type="predicted"/>